<reference evidence="4 5" key="1">
    <citation type="journal article" date="2018" name="New Phytol.">
        <title>Phylogenomics of Endogonaceae and evolution of mycorrhizas within Mucoromycota.</title>
        <authorList>
            <person name="Chang Y."/>
            <person name="Desiro A."/>
            <person name="Na H."/>
            <person name="Sandor L."/>
            <person name="Lipzen A."/>
            <person name="Clum A."/>
            <person name="Barry K."/>
            <person name="Grigoriev I.V."/>
            <person name="Martin F.M."/>
            <person name="Stajich J.E."/>
            <person name="Smith M.E."/>
            <person name="Bonito G."/>
            <person name="Spatafora J.W."/>
        </authorList>
    </citation>
    <scope>NUCLEOTIDE SEQUENCE [LARGE SCALE GENOMIC DNA]</scope>
    <source>
        <strain evidence="4 5">AD002</strain>
    </source>
</reference>
<evidence type="ECO:0000313" key="5">
    <source>
        <dbReference type="Proteomes" id="UP000274822"/>
    </source>
</evidence>
<accession>A0A433Q825</accession>
<comment type="caution">
    <text evidence="4">The sequence shown here is derived from an EMBL/GenBank/DDBJ whole genome shotgun (WGS) entry which is preliminary data.</text>
</comment>
<dbReference type="AlphaFoldDB" id="A0A433Q825"/>
<proteinExistence type="predicted"/>
<feature type="domain" description="SCP" evidence="3">
    <location>
        <begin position="36"/>
        <end position="168"/>
    </location>
</feature>
<dbReference type="EMBL" id="RBNJ01011598">
    <property type="protein sequence ID" value="RUS25944.1"/>
    <property type="molecule type" value="Genomic_DNA"/>
</dbReference>
<name>A0A433Q825_9FUNG</name>
<protein>
    <submittedName>
        <fullName evidence="4">CAP domain-containing protein</fullName>
    </submittedName>
</protein>
<dbReference type="Gene3D" id="3.40.33.10">
    <property type="entry name" value="CAP"/>
    <property type="match status" value="1"/>
</dbReference>
<organism evidence="4 5">
    <name type="scientific">Jimgerdemannia flammicorona</name>
    <dbReference type="NCBI Taxonomy" id="994334"/>
    <lineage>
        <taxon>Eukaryota</taxon>
        <taxon>Fungi</taxon>
        <taxon>Fungi incertae sedis</taxon>
        <taxon>Mucoromycota</taxon>
        <taxon>Mucoromycotina</taxon>
        <taxon>Endogonomycetes</taxon>
        <taxon>Endogonales</taxon>
        <taxon>Endogonaceae</taxon>
        <taxon>Jimgerdemannia</taxon>
    </lineage>
</organism>
<feature type="chain" id="PRO_5019130124" evidence="2">
    <location>
        <begin position="24"/>
        <end position="332"/>
    </location>
</feature>
<keyword evidence="2" id="KW-0732">Signal</keyword>
<dbReference type="SUPFAM" id="SSF55797">
    <property type="entry name" value="PR-1-like"/>
    <property type="match status" value="1"/>
</dbReference>
<dbReference type="InterPro" id="IPR001283">
    <property type="entry name" value="CRISP-related"/>
</dbReference>
<dbReference type="GO" id="GO:0005576">
    <property type="term" value="C:extracellular region"/>
    <property type="evidence" value="ECO:0007669"/>
    <property type="project" value="InterPro"/>
</dbReference>
<feature type="compositionally biased region" description="Low complexity" evidence="1">
    <location>
        <begin position="217"/>
        <end position="280"/>
    </location>
</feature>
<dbReference type="PANTHER" id="PTHR10334">
    <property type="entry name" value="CYSTEINE-RICH SECRETORY PROTEIN-RELATED"/>
    <property type="match status" value="1"/>
</dbReference>
<feature type="region of interest" description="Disordered" evidence="1">
    <location>
        <begin position="199"/>
        <end position="332"/>
    </location>
</feature>
<evidence type="ECO:0000313" key="4">
    <source>
        <dbReference type="EMBL" id="RUS25944.1"/>
    </source>
</evidence>
<dbReference type="PRINTS" id="PR00837">
    <property type="entry name" value="V5TPXLIKE"/>
</dbReference>
<dbReference type="InterPro" id="IPR018244">
    <property type="entry name" value="Allrgn_V5/Tpx1_CS"/>
</dbReference>
<dbReference type="Pfam" id="PF00188">
    <property type="entry name" value="CAP"/>
    <property type="match status" value="1"/>
</dbReference>
<dbReference type="InterPro" id="IPR035940">
    <property type="entry name" value="CAP_sf"/>
</dbReference>
<dbReference type="PROSITE" id="PS01009">
    <property type="entry name" value="CRISP_1"/>
    <property type="match status" value="1"/>
</dbReference>
<evidence type="ECO:0000256" key="1">
    <source>
        <dbReference type="SAM" id="MobiDB-lite"/>
    </source>
</evidence>
<sequence>MLYTTFSTLFSFASLLLLDATSANPISLNKRAVSQSDIDSILQAHNGYRAKHGSPPLVWDTAMADFAANWADGCSVGNPHSGGKDGENVAFGYKDWTSAVAAWYDEGSEYDYNNPGFSMNTGHFTQVVWKATTKIGCGYATCNNHSDHDMIDGKATHAITIATAIFYSLLAPLFPNTDALYSSLPYFYHANSTIHQVRNVGTGGSDPNSLYRQNVLPPGSSSPQSSHVQPSNSRPSNSRLSNSQPSNSRPSNSRPSNLRPSNSRPSNSRPSNLRPSNLRPSHARPSQLRPSCTRSPKNKPEFKASEESGNDEDLTLTKLAEPVKTSVPVDGN</sequence>
<feature type="signal peptide" evidence="2">
    <location>
        <begin position="1"/>
        <end position="23"/>
    </location>
</feature>
<gene>
    <name evidence="4" type="ORF">BC938DRAFT_471433</name>
</gene>
<keyword evidence="5" id="KW-1185">Reference proteome</keyword>
<dbReference type="Proteomes" id="UP000274822">
    <property type="component" value="Unassembled WGS sequence"/>
</dbReference>
<dbReference type="SMART" id="SM00198">
    <property type="entry name" value="SCP"/>
    <property type="match status" value="1"/>
</dbReference>
<evidence type="ECO:0000259" key="3">
    <source>
        <dbReference type="SMART" id="SM00198"/>
    </source>
</evidence>
<evidence type="ECO:0000256" key="2">
    <source>
        <dbReference type="SAM" id="SignalP"/>
    </source>
</evidence>
<dbReference type="InterPro" id="IPR014044">
    <property type="entry name" value="CAP_dom"/>
</dbReference>